<feature type="region of interest" description="Disordered" evidence="1">
    <location>
        <begin position="280"/>
        <end position="300"/>
    </location>
</feature>
<gene>
    <name evidence="2" type="ORF">FC43_GL000030</name>
</gene>
<evidence type="ECO:0000256" key="1">
    <source>
        <dbReference type="SAM" id="MobiDB-lite"/>
    </source>
</evidence>
<proteinExistence type="predicted"/>
<dbReference type="EMBL" id="AZFK01000006">
    <property type="protein sequence ID" value="KRL92292.1"/>
    <property type="molecule type" value="Genomic_DNA"/>
</dbReference>
<feature type="compositionally biased region" description="Low complexity" evidence="1">
    <location>
        <begin position="123"/>
        <end position="136"/>
    </location>
</feature>
<accession>A0A0R1UHB8</accession>
<evidence type="ECO:0000313" key="3">
    <source>
        <dbReference type="Proteomes" id="UP000050816"/>
    </source>
</evidence>
<feature type="region of interest" description="Disordered" evidence="1">
    <location>
        <begin position="117"/>
        <end position="151"/>
    </location>
</feature>
<name>A0A0R1UHB8_9LACO</name>
<feature type="compositionally biased region" description="Basic and acidic residues" evidence="1">
    <location>
        <begin position="287"/>
        <end position="300"/>
    </location>
</feature>
<sequence>MVSLVTTYASNKYGQQWYQTAKDAKKNGLQVDLYPASNYKLADDGQGVAYNVKASGKSSNLVYTIQGNSVNIYQGASASKSGKKLTTVSRADMVKDVNNQGQADFVNQLAQNAQVNDKRGNGATSSPDSHSASDTSGKYGNQGPVNVPDEMQGTWYSVDDYTSDAPSITFGKNTMQYHGGDNTTNDVIHLYKQDSSFMYDEGNMTNQAIQDATQNWRRTDFFDHDGIHWLHMEGWCQSAGAGVDYAVHTETIDGQQVKVLVAASGARPWTDSIYYQTPSQAQQNKNTKFDDLHYRDDEDD</sequence>
<reference evidence="2 3" key="1">
    <citation type="journal article" date="2015" name="Genome Announc.">
        <title>Expanding the biotechnology potential of lactobacilli through comparative genomics of 213 strains and associated genera.</title>
        <authorList>
            <person name="Sun Z."/>
            <person name="Harris H.M."/>
            <person name="McCann A."/>
            <person name="Guo C."/>
            <person name="Argimon S."/>
            <person name="Zhang W."/>
            <person name="Yang X."/>
            <person name="Jeffery I.B."/>
            <person name="Cooney J.C."/>
            <person name="Kagawa T.F."/>
            <person name="Liu W."/>
            <person name="Song Y."/>
            <person name="Salvetti E."/>
            <person name="Wrobel A."/>
            <person name="Rasinkangas P."/>
            <person name="Parkhill J."/>
            <person name="Rea M.C."/>
            <person name="O'Sullivan O."/>
            <person name="Ritari J."/>
            <person name="Douillard F.P."/>
            <person name="Paul Ross R."/>
            <person name="Yang R."/>
            <person name="Briner A.E."/>
            <person name="Felis G.E."/>
            <person name="de Vos W.M."/>
            <person name="Barrangou R."/>
            <person name="Klaenhammer T.R."/>
            <person name="Caufield P.W."/>
            <person name="Cui Y."/>
            <person name="Zhang H."/>
            <person name="O'Toole P.W."/>
        </authorList>
    </citation>
    <scope>NUCLEOTIDE SEQUENCE [LARGE SCALE GENOMIC DNA]</scope>
    <source>
        <strain evidence="2 3">DSM 15946</strain>
    </source>
</reference>
<protein>
    <recommendedName>
        <fullName evidence="4">DUF4767 domain-containing protein</fullName>
    </recommendedName>
</protein>
<dbReference type="PATRIC" id="fig|1423760.3.peg.32"/>
<evidence type="ECO:0008006" key="4">
    <source>
        <dbReference type="Google" id="ProtNLM"/>
    </source>
</evidence>
<dbReference type="AlphaFoldDB" id="A0A0R1UHB8"/>
<evidence type="ECO:0000313" key="2">
    <source>
        <dbReference type="EMBL" id="KRL92292.1"/>
    </source>
</evidence>
<comment type="caution">
    <text evidence="2">The sequence shown here is derived from an EMBL/GenBank/DDBJ whole genome shotgun (WGS) entry which is preliminary data.</text>
</comment>
<dbReference type="Proteomes" id="UP000050816">
    <property type="component" value="Unassembled WGS sequence"/>
</dbReference>
<organism evidence="2 3">
    <name type="scientific">Limosilactobacillus ingluviei DSM 15946</name>
    <dbReference type="NCBI Taxonomy" id="1423760"/>
    <lineage>
        <taxon>Bacteria</taxon>
        <taxon>Bacillati</taxon>
        <taxon>Bacillota</taxon>
        <taxon>Bacilli</taxon>
        <taxon>Lactobacillales</taxon>
        <taxon>Lactobacillaceae</taxon>
        <taxon>Limosilactobacillus</taxon>
    </lineage>
</organism>